<keyword evidence="2" id="KW-0408">Iron</keyword>
<evidence type="ECO:0000259" key="4">
    <source>
        <dbReference type="Pfam" id="PF02678"/>
    </source>
</evidence>
<dbReference type="PANTHER" id="PTHR43212">
    <property type="entry name" value="QUERCETIN 2,3-DIOXYGENASE"/>
    <property type="match status" value="1"/>
</dbReference>
<dbReference type="InterPro" id="IPR011051">
    <property type="entry name" value="RmlC_Cupin_sf"/>
</dbReference>
<evidence type="ECO:0000313" key="6">
    <source>
        <dbReference type="EMBL" id="ANO35088.1"/>
    </source>
</evidence>
<dbReference type="Pfam" id="PF17954">
    <property type="entry name" value="Pirin_C_2"/>
    <property type="match status" value="1"/>
</dbReference>
<comment type="similarity">
    <text evidence="1 3">Belongs to the pirin family.</text>
</comment>
<evidence type="ECO:0008006" key="8">
    <source>
        <dbReference type="Google" id="ProtNLM"/>
    </source>
</evidence>
<evidence type="ECO:0000256" key="2">
    <source>
        <dbReference type="PIRSR" id="PIRSR006232-1"/>
    </source>
</evidence>
<dbReference type="InterPro" id="IPR014710">
    <property type="entry name" value="RmlC-like_jellyroll"/>
</dbReference>
<dbReference type="InterPro" id="IPR012093">
    <property type="entry name" value="Pirin"/>
</dbReference>
<evidence type="ECO:0000259" key="5">
    <source>
        <dbReference type="Pfam" id="PF17954"/>
    </source>
</evidence>
<comment type="cofactor">
    <cofactor evidence="2">
        <name>Fe cation</name>
        <dbReference type="ChEBI" id="CHEBI:24875"/>
    </cofactor>
    <text evidence="2">Binds 1 Fe cation per subunit.</text>
</comment>
<dbReference type="PANTHER" id="PTHR43212:SF3">
    <property type="entry name" value="QUERCETIN 2,3-DIOXYGENASE"/>
    <property type="match status" value="1"/>
</dbReference>
<reference evidence="6 7" key="1">
    <citation type="submission" date="2016-06" db="EMBL/GenBank/DDBJ databases">
        <title>Adaptive Radiation by Waves of Gene Transfer Leads to Fine-Scale Resource Partitioning in Marine Microbes.</title>
        <authorList>
            <person name="Hehemann J.-H."/>
            <person name="Arevalo P."/>
            <person name="Datta M.S."/>
            <person name="Yu X."/>
            <person name="Corzett C."/>
            <person name="Henschel A."/>
            <person name="Preheim S.P."/>
            <person name="Timberlake S."/>
            <person name="Alm E.J."/>
            <person name="Polz M.F."/>
        </authorList>
    </citation>
    <scope>NUCLEOTIDE SEQUENCE [LARGE SCALE GENOMIC DNA]</scope>
    <source>
        <strain evidence="6 7">FF50</strain>
    </source>
</reference>
<feature type="binding site" evidence="2">
    <location>
        <position position="101"/>
    </location>
    <ligand>
        <name>Fe cation</name>
        <dbReference type="ChEBI" id="CHEBI:24875"/>
    </ligand>
</feature>
<dbReference type="PIRSF" id="PIRSF006232">
    <property type="entry name" value="Pirin"/>
    <property type="match status" value="1"/>
</dbReference>
<dbReference type="KEGG" id="vbr:A6E01_18115"/>
<proteinExistence type="inferred from homology"/>
<dbReference type="CDD" id="cd02910">
    <property type="entry name" value="cupin_Yhhw_N"/>
    <property type="match status" value="1"/>
</dbReference>
<dbReference type="Pfam" id="PF02678">
    <property type="entry name" value="Pirin"/>
    <property type="match status" value="1"/>
</dbReference>
<dbReference type="AlphaFoldDB" id="A0AAN1CTX1"/>
<feature type="domain" description="Quercetin 2,3-dioxygenase C-terminal cupin" evidence="5">
    <location>
        <begin position="146"/>
        <end position="234"/>
    </location>
</feature>
<feature type="binding site" evidence="2">
    <location>
        <position position="57"/>
    </location>
    <ligand>
        <name>Fe cation</name>
        <dbReference type="ChEBI" id="CHEBI:24875"/>
    </ligand>
</feature>
<evidence type="ECO:0000313" key="7">
    <source>
        <dbReference type="Proteomes" id="UP000092018"/>
    </source>
</evidence>
<dbReference type="EMBL" id="CP016178">
    <property type="protein sequence ID" value="ANO35088.1"/>
    <property type="molecule type" value="Genomic_DNA"/>
</dbReference>
<feature type="binding site" evidence="2">
    <location>
        <position position="59"/>
    </location>
    <ligand>
        <name>Fe cation</name>
        <dbReference type="ChEBI" id="CHEBI:24875"/>
    </ligand>
</feature>
<dbReference type="InterPro" id="IPR041602">
    <property type="entry name" value="Quercetinase_C"/>
</dbReference>
<dbReference type="Gene3D" id="2.60.120.10">
    <property type="entry name" value="Jelly Rolls"/>
    <property type="match status" value="2"/>
</dbReference>
<evidence type="ECO:0000256" key="3">
    <source>
        <dbReference type="RuleBase" id="RU003457"/>
    </source>
</evidence>
<feature type="binding site" evidence="2">
    <location>
        <position position="103"/>
    </location>
    <ligand>
        <name>Fe cation</name>
        <dbReference type="ChEBI" id="CHEBI:24875"/>
    </ligand>
</feature>
<keyword evidence="2" id="KW-0479">Metal-binding</keyword>
<dbReference type="SUPFAM" id="SSF51182">
    <property type="entry name" value="RmlC-like cupins"/>
    <property type="match status" value="1"/>
</dbReference>
<name>A0AAN1CTX1_9VIBR</name>
<dbReference type="Proteomes" id="UP000092018">
    <property type="component" value="Chromosome 2"/>
</dbReference>
<evidence type="ECO:0000256" key="1">
    <source>
        <dbReference type="ARBA" id="ARBA00008416"/>
    </source>
</evidence>
<gene>
    <name evidence="6" type="ORF">A6E01_18115</name>
</gene>
<dbReference type="RefSeq" id="WP_065210931.1">
    <property type="nucleotide sequence ID" value="NZ_CP016178.1"/>
</dbReference>
<dbReference type="InterPro" id="IPR003829">
    <property type="entry name" value="Pirin_N_dom"/>
</dbReference>
<protein>
    <recommendedName>
        <fullName evidence="8">Pirin family protein</fullName>
    </recommendedName>
</protein>
<sequence length="237" mass="26379">MIKHYEFKSLGKASHGWLESSHHFSFADYYNPARMGFGVLRVVNDDWVKPGTGFPTHPHQNMEIVSFVRSGSITHKDSAGNKGITPAGEVQVMSAGTGISHSEYNLSKNPLTFYQIWIEPNKMNVKPRWESKVFSSESDGNSLPLLVSGYPEDKGHALFINQLARVYGGKIKKGMRFTQSIDQQMYVLASAGSFKVIDNQTEVVMQKGDGAEVTKQKEIIIEALEDSEVILLDVPAR</sequence>
<accession>A0AAN1CTX1</accession>
<dbReference type="GO" id="GO:0046872">
    <property type="term" value="F:metal ion binding"/>
    <property type="evidence" value="ECO:0007669"/>
    <property type="project" value="UniProtKB-KW"/>
</dbReference>
<organism evidence="6 7">
    <name type="scientific">Vibrio breoganii</name>
    <dbReference type="NCBI Taxonomy" id="553239"/>
    <lineage>
        <taxon>Bacteria</taxon>
        <taxon>Pseudomonadati</taxon>
        <taxon>Pseudomonadota</taxon>
        <taxon>Gammaproteobacteria</taxon>
        <taxon>Vibrionales</taxon>
        <taxon>Vibrionaceae</taxon>
        <taxon>Vibrio</taxon>
    </lineage>
</organism>
<feature type="domain" description="Pirin N-terminal" evidence="4">
    <location>
        <begin position="12"/>
        <end position="118"/>
    </location>
</feature>